<keyword evidence="2" id="KW-1185">Reference proteome</keyword>
<name>A0A9R1WQ28_LACSA</name>
<evidence type="ECO:0000313" key="2">
    <source>
        <dbReference type="Proteomes" id="UP000235145"/>
    </source>
</evidence>
<dbReference type="EMBL" id="NBSK02000001">
    <property type="protein sequence ID" value="KAJ0228238.1"/>
    <property type="molecule type" value="Genomic_DNA"/>
</dbReference>
<sequence length="130" mass="15200">MLVEVDWRTNRGCIDGASEKDAKVCSVTKNKDPARDPFSVSFRHFLHFLFENNLYCRSQPSYLFMWEMTQFGCAIASSRYSNITELADMVQIYYQAEVFRTTYQTQNVHPFPPQSEWEISGSLMVILFLM</sequence>
<gene>
    <name evidence="1" type="ORF">LSAT_V11C100012460</name>
</gene>
<comment type="caution">
    <text evidence="1">The sequence shown here is derived from an EMBL/GenBank/DDBJ whole genome shotgun (WGS) entry which is preliminary data.</text>
</comment>
<dbReference type="Proteomes" id="UP000235145">
    <property type="component" value="Unassembled WGS sequence"/>
</dbReference>
<dbReference type="AlphaFoldDB" id="A0A9R1WQ28"/>
<accession>A0A9R1WQ28</accession>
<protein>
    <submittedName>
        <fullName evidence="1">Uncharacterized protein</fullName>
    </submittedName>
</protein>
<organism evidence="1 2">
    <name type="scientific">Lactuca sativa</name>
    <name type="common">Garden lettuce</name>
    <dbReference type="NCBI Taxonomy" id="4236"/>
    <lineage>
        <taxon>Eukaryota</taxon>
        <taxon>Viridiplantae</taxon>
        <taxon>Streptophyta</taxon>
        <taxon>Embryophyta</taxon>
        <taxon>Tracheophyta</taxon>
        <taxon>Spermatophyta</taxon>
        <taxon>Magnoliopsida</taxon>
        <taxon>eudicotyledons</taxon>
        <taxon>Gunneridae</taxon>
        <taxon>Pentapetalae</taxon>
        <taxon>asterids</taxon>
        <taxon>campanulids</taxon>
        <taxon>Asterales</taxon>
        <taxon>Asteraceae</taxon>
        <taxon>Cichorioideae</taxon>
        <taxon>Cichorieae</taxon>
        <taxon>Lactucinae</taxon>
        <taxon>Lactuca</taxon>
    </lineage>
</organism>
<reference evidence="1 2" key="1">
    <citation type="journal article" date="2017" name="Nat. Commun.">
        <title>Genome assembly with in vitro proximity ligation data and whole-genome triplication in lettuce.</title>
        <authorList>
            <person name="Reyes-Chin-Wo S."/>
            <person name="Wang Z."/>
            <person name="Yang X."/>
            <person name="Kozik A."/>
            <person name="Arikit S."/>
            <person name="Song C."/>
            <person name="Xia L."/>
            <person name="Froenicke L."/>
            <person name="Lavelle D.O."/>
            <person name="Truco M.J."/>
            <person name="Xia R."/>
            <person name="Zhu S."/>
            <person name="Xu C."/>
            <person name="Xu H."/>
            <person name="Xu X."/>
            <person name="Cox K."/>
            <person name="Korf I."/>
            <person name="Meyers B.C."/>
            <person name="Michelmore R.W."/>
        </authorList>
    </citation>
    <scope>NUCLEOTIDE SEQUENCE [LARGE SCALE GENOMIC DNA]</scope>
    <source>
        <strain evidence="2">cv. Salinas</strain>
        <tissue evidence="1">Seedlings</tissue>
    </source>
</reference>
<proteinExistence type="predicted"/>
<evidence type="ECO:0000313" key="1">
    <source>
        <dbReference type="EMBL" id="KAJ0228238.1"/>
    </source>
</evidence>